<name>A0A521AF29_9SPHI</name>
<gene>
    <name evidence="2" type="ORF">SAMN06265350_101101</name>
</gene>
<keyword evidence="3" id="KW-1185">Reference proteome</keyword>
<sequence>MKKLIIVAILGSSLSVLVSCSKSLFQSQYRTGMVADGRINDWQFDVEPESKNGRFHYAVSNDKERVNIVFRSFDRLSQAKVLLNGMKLYLDPELTKSRTTYIQFPLPQKNIDSLMAKAQLRPGVRPPAKNLEGFIMSLKHLRLTGFNEGHNGVFALDSTDVKVAISFDDDESLIYEASIPFKAFSKNGVMPTSLGFYVEVDGLKPLNAQEDIYKRMSQRGGMYGGGGAGSYGQGGPNQTDAAQQMKDNIKFELNVKLATTKK</sequence>
<protein>
    <recommendedName>
        <fullName evidence="4">Lipoprotein</fullName>
    </recommendedName>
</protein>
<proteinExistence type="predicted"/>
<accession>A0A521AF29</accession>
<feature type="chain" id="PRO_5021916396" description="Lipoprotein" evidence="1">
    <location>
        <begin position="19"/>
        <end position="262"/>
    </location>
</feature>
<evidence type="ECO:0008006" key="4">
    <source>
        <dbReference type="Google" id="ProtNLM"/>
    </source>
</evidence>
<dbReference type="AlphaFoldDB" id="A0A521AF29"/>
<reference evidence="2 3" key="1">
    <citation type="submission" date="2017-05" db="EMBL/GenBank/DDBJ databases">
        <authorList>
            <person name="Varghese N."/>
            <person name="Submissions S."/>
        </authorList>
    </citation>
    <scope>NUCLEOTIDE SEQUENCE [LARGE SCALE GENOMIC DNA]</scope>
    <source>
        <strain evidence="2 3">DSM 21342</strain>
    </source>
</reference>
<organism evidence="2 3">
    <name type="scientific">Solitalea koreensis</name>
    <dbReference type="NCBI Taxonomy" id="543615"/>
    <lineage>
        <taxon>Bacteria</taxon>
        <taxon>Pseudomonadati</taxon>
        <taxon>Bacteroidota</taxon>
        <taxon>Sphingobacteriia</taxon>
        <taxon>Sphingobacteriales</taxon>
        <taxon>Sphingobacteriaceae</taxon>
        <taxon>Solitalea</taxon>
    </lineage>
</organism>
<dbReference type="OrthoDB" id="1523672at2"/>
<evidence type="ECO:0000256" key="1">
    <source>
        <dbReference type="SAM" id="SignalP"/>
    </source>
</evidence>
<feature type="signal peptide" evidence="1">
    <location>
        <begin position="1"/>
        <end position="18"/>
    </location>
</feature>
<evidence type="ECO:0000313" key="3">
    <source>
        <dbReference type="Proteomes" id="UP000315971"/>
    </source>
</evidence>
<keyword evidence="1" id="KW-0732">Signal</keyword>
<dbReference type="RefSeq" id="WP_142600559.1">
    <property type="nucleotide sequence ID" value="NZ_FXSZ01000001.1"/>
</dbReference>
<dbReference type="Proteomes" id="UP000315971">
    <property type="component" value="Unassembled WGS sequence"/>
</dbReference>
<dbReference type="PROSITE" id="PS51257">
    <property type="entry name" value="PROKAR_LIPOPROTEIN"/>
    <property type="match status" value="1"/>
</dbReference>
<dbReference type="EMBL" id="FXSZ01000001">
    <property type="protein sequence ID" value="SMO33423.1"/>
    <property type="molecule type" value="Genomic_DNA"/>
</dbReference>
<evidence type="ECO:0000313" key="2">
    <source>
        <dbReference type="EMBL" id="SMO33423.1"/>
    </source>
</evidence>